<accession>A0ABS7PBA8</accession>
<dbReference type="Proteomes" id="UP000759298">
    <property type="component" value="Unassembled WGS sequence"/>
</dbReference>
<reference evidence="1 2" key="1">
    <citation type="submission" date="2021-07" db="EMBL/GenBank/DDBJ databases">
        <title>Alteriqipengyuania abyssalis NZ-12B nov, sp.nov isolated from deep sea sponge in pacific ocean.</title>
        <authorList>
            <person name="Tareen S."/>
            <person name="Wink J."/>
        </authorList>
    </citation>
    <scope>NUCLEOTIDE SEQUENCE [LARGE SCALE GENOMIC DNA]</scope>
    <source>
        <strain evidence="1 2">NZ-12B</strain>
    </source>
</reference>
<organism evidence="1 2">
    <name type="scientific">Alteriqipengyuania abyssalis</name>
    <dbReference type="NCBI Taxonomy" id="2860200"/>
    <lineage>
        <taxon>Bacteria</taxon>
        <taxon>Pseudomonadati</taxon>
        <taxon>Pseudomonadota</taxon>
        <taxon>Alphaproteobacteria</taxon>
        <taxon>Sphingomonadales</taxon>
        <taxon>Erythrobacteraceae</taxon>
        <taxon>Alteriqipengyuania</taxon>
    </lineage>
</organism>
<comment type="caution">
    <text evidence="1">The sequence shown here is derived from an EMBL/GenBank/DDBJ whole genome shotgun (WGS) entry which is preliminary data.</text>
</comment>
<dbReference type="EMBL" id="JAHWXP010000001">
    <property type="protein sequence ID" value="MBY8336346.1"/>
    <property type="molecule type" value="Genomic_DNA"/>
</dbReference>
<gene>
    <name evidence="1" type="ORF">KYN89_04735</name>
</gene>
<protein>
    <submittedName>
        <fullName evidence="1">Uncharacterized protein</fullName>
    </submittedName>
</protein>
<name>A0ABS7PBA8_9SPHN</name>
<evidence type="ECO:0000313" key="2">
    <source>
        <dbReference type="Proteomes" id="UP000759298"/>
    </source>
</evidence>
<proteinExistence type="predicted"/>
<keyword evidence="2" id="KW-1185">Reference proteome</keyword>
<sequence length="118" mass="12885">MMRFLLGLVLLVVLGVGAWLYWGGGMQVVTEHSVRVALVEAGVPESQAECMAPRMAEKLTPQQLRRLERVAPQEGEAKLPRNAGDALDRIRRVDDPEAVEVTIRAAAACTFGGIFDKL</sequence>
<evidence type="ECO:0000313" key="1">
    <source>
        <dbReference type="EMBL" id="MBY8336346.1"/>
    </source>
</evidence>